<dbReference type="EMBL" id="GL883153">
    <property type="protein sequence ID" value="EGF99911.1"/>
    <property type="molecule type" value="Genomic_DNA"/>
</dbReference>
<feature type="chain" id="PRO_5003315852" evidence="1">
    <location>
        <begin position="25"/>
        <end position="145"/>
    </location>
</feature>
<keyword evidence="3" id="KW-1185">Reference proteome</keyword>
<evidence type="ECO:0000256" key="1">
    <source>
        <dbReference type="SAM" id="SignalP"/>
    </source>
</evidence>
<dbReference type="Proteomes" id="UP000001072">
    <property type="component" value="Unassembled WGS sequence"/>
</dbReference>
<organism evidence="3">
    <name type="scientific">Melampsora larici-populina (strain 98AG31 / pathotype 3-4-7)</name>
    <name type="common">Poplar leaf rust fungus</name>
    <dbReference type="NCBI Taxonomy" id="747676"/>
    <lineage>
        <taxon>Eukaryota</taxon>
        <taxon>Fungi</taxon>
        <taxon>Dikarya</taxon>
        <taxon>Basidiomycota</taxon>
        <taxon>Pucciniomycotina</taxon>
        <taxon>Pucciniomycetes</taxon>
        <taxon>Pucciniales</taxon>
        <taxon>Melampsoraceae</taxon>
        <taxon>Melampsora</taxon>
    </lineage>
</organism>
<dbReference type="AlphaFoldDB" id="F4S636"/>
<proteinExistence type="predicted"/>
<accession>F4S636</accession>
<dbReference type="InParanoid" id="F4S636"/>
<dbReference type="HOGENOM" id="CLU_1750092_0_0_1"/>
<dbReference type="GeneID" id="18926456"/>
<keyword evidence="1" id="KW-0732">Signal</keyword>
<reference evidence="3" key="1">
    <citation type="journal article" date="2011" name="Proc. Natl. Acad. Sci. U.S.A.">
        <title>Obligate biotrophy features unraveled by the genomic analysis of rust fungi.</title>
        <authorList>
            <person name="Duplessis S."/>
            <person name="Cuomo C.A."/>
            <person name="Lin Y.-C."/>
            <person name="Aerts A."/>
            <person name="Tisserant E."/>
            <person name="Veneault-Fourrey C."/>
            <person name="Joly D.L."/>
            <person name="Hacquard S."/>
            <person name="Amselem J."/>
            <person name="Cantarel B.L."/>
            <person name="Chiu R."/>
            <person name="Coutinho P.M."/>
            <person name="Feau N."/>
            <person name="Field M."/>
            <person name="Frey P."/>
            <person name="Gelhaye E."/>
            <person name="Goldberg J."/>
            <person name="Grabherr M.G."/>
            <person name="Kodira C.D."/>
            <person name="Kohler A."/>
            <person name="Kuees U."/>
            <person name="Lindquist E.A."/>
            <person name="Lucas S.M."/>
            <person name="Mago R."/>
            <person name="Mauceli E."/>
            <person name="Morin E."/>
            <person name="Murat C."/>
            <person name="Pangilinan J.L."/>
            <person name="Park R."/>
            <person name="Pearson M."/>
            <person name="Quesneville H."/>
            <person name="Rouhier N."/>
            <person name="Sakthikumar S."/>
            <person name="Salamov A.A."/>
            <person name="Schmutz J."/>
            <person name="Selles B."/>
            <person name="Shapiro H."/>
            <person name="Tanguay P."/>
            <person name="Tuskan G.A."/>
            <person name="Henrissat B."/>
            <person name="Van de Peer Y."/>
            <person name="Rouze P."/>
            <person name="Ellis J.G."/>
            <person name="Dodds P.N."/>
            <person name="Schein J.E."/>
            <person name="Zhong S."/>
            <person name="Hamelin R.C."/>
            <person name="Grigoriev I.V."/>
            <person name="Szabo L.J."/>
            <person name="Martin F."/>
        </authorList>
    </citation>
    <scope>NUCLEOTIDE SEQUENCE [LARGE SCALE GENOMIC DNA]</scope>
    <source>
        <strain evidence="3">98AG31 / pathotype 3-4-7</strain>
    </source>
</reference>
<protein>
    <submittedName>
        <fullName evidence="2">Secreted protein</fullName>
    </submittedName>
</protein>
<sequence>MNFSTRHYVMIAFAVLNLVNQGSAYDPSEVPCAWGFSSTGHSVCNDGKYQYVYENAQCHRPHPNQPTVGVDCKAGSDGQVPPPGVTCDYYSLKYFKDWHRIYIDCTNVSSDPSQSSIDYHCGSMDNIPHCYGAYVSRDPLPKIIP</sequence>
<name>F4S636_MELLP</name>
<gene>
    <name evidence="2" type="ORF">MELLADRAFT_123742</name>
</gene>
<evidence type="ECO:0000313" key="2">
    <source>
        <dbReference type="EMBL" id="EGF99911.1"/>
    </source>
</evidence>
<evidence type="ECO:0000313" key="3">
    <source>
        <dbReference type="Proteomes" id="UP000001072"/>
    </source>
</evidence>
<feature type="signal peptide" evidence="1">
    <location>
        <begin position="1"/>
        <end position="24"/>
    </location>
</feature>
<dbReference type="KEGG" id="mlr:MELLADRAFT_123742"/>
<dbReference type="RefSeq" id="XP_007416877.1">
    <property type="nucleotide sequence ID" value="XM_007416815.1"/>
</dbReference>
<dbReference type="VEuPathDB" id="FungiDB:MELLADRAFT_123742"/>